<dbReference type="CDD" id="cd00195">
    <property type="entry name" value="UBCc_UEV"/>
    <property type="match status" value="1"/>
</dbReference>
<protein>
    <submittedName>
        <fullName evidence="5">UBC core domain-containing protein</fullName>
    </submittedName>
</protein>
<dbReference type="SUPFAM" id="SSF48403">
    <property type="entry name" value="Ankyrin repeat"/>
    <property type="match status" value="1"/>
</dbReference>
<feature type="repeat" description="ANK" evidence="1">
    <location>
        <begin position="114"/>
        <end position="141"/>
    </location>
</feature>
<reference evidence="3 4" key="2">
    <citation type="submission" date="2018-11" db="EMBL/GenBank/DDBJ databases">
        <authorList>
            <consortium name="Pathogen Informatics"/>
        </authorList>
    </citation>
    <scope>NUCLEOTIDE SEQUENCE [LARGE SCALE GENOMIC DNA]</scope>
</reference>
<dbReference type="PROSITE" id="PS50088">
    <property type="entry name" value="ANK_REPEAT"/>
    <property type="match status" value="1"/>
</dbReference>
<dbReference type="Gene3D" id="3.10.110.10">
    <property type="entry name" value="Ubiquitin Conjugating Enzyme"/>
    <property type="match status" value="1"/>
</dbReference>
<evidence type="ECO:0000313" key="3">
    <source>
        <dbReference type="EMBL" id="VDL41951.1"/>
    </source>
</evidence>
<proteinExistence type="predicted"/>
<dbReference type="InterPro" id="IPR016135">
    <property type="entry name" value="UBQ-conjugating_enzyme/RWD"/>
</dbReference>
<dbReference type="SMART" id="SM00212">
    <property type="entry name" value="UBCc"/>
    <property type="match status" value="1"/>
</dbReference>
<dbReference type="Proteomes" id="UP000274504">
    <property type="component" value="Unassembled WGS sequence"/>
</dbReference>
<feature type="domain" description="UBC core" evidence="2">
    <location>
        <begin position="4"/>
        <end position="162"/>
    </location>
</feature>
<name>A0A0R3SGF8_HYMDI</name>
<dbReference type="PROSITE" id="PS50297">
    <property type="entry name" value="ANK_REP_REGION"/>
    <property type="match status" value="1"/>
</dbReference>
<sequence length="176" mass="19752">MSSITIKRLQNELSTIEKRPLKDMTVELVDSRDLFHWKAAIKGPLNSPYANGYFLLDIQIPQEYPFAPPKKISQSDIHAGIRYAIKCDNMEMLTTLIDYVVDPDLDSGYPMPILHLPVYYGNIEMLQFLLDAGLNANVRDKEGADPEIERQGPMTALSLAASNEQFSIASYLAEGD</sequence>
<organism evidence="5">
    <name type="scientific">Hymenolepis diminuta</name>
    <name type="common">Rat tapeworm</name>
    <dbReference type="NCBI Taxonomy" id="6216"/>
    <lineage>
        <taxon>Eukaryota</taxon>
        <taxon>Metazoa</taxon>
        <taxon>Spiralia</taxon>
        <taxon>Lophotrochozoa</taxon>
        <taxon>Platyhelminthes</taxon>
        <taxon>Cestoda</taxon>
        <taxon>Eucestoda</taxon>
        <taxon>Cyclophyllidea</taxon>
        <taxon>Hymenolepididae</taxon>
        <taxon>Hymenolepis</taxon>
    </lineage>
</organism>
<dbReference type="AlphaFoldDB" id="A0A0R3SGF8"/>
<evidence type="ECO:0000313" key="4">
    <source>
        <dbReference type="Proteomes" id="UP000274504"/>
    </source>
</evidence>
<evidence type="ECO:0000313" key="5">
    <source>
        <dbReference type="WBParaSite" id="HDID_0000398301-mRNA-1"/>
    </source>
</evidence>
<evidence type="ECO:0000259" key="2">
    <source>
        <dbReference type="PROSITE" id="PS50127"/>
    </source>
</evidence>
<reference evidence="5" key="1">
    <citation type="submission" date="2017-02" db="UniProtKB">
        <authorList>
            <consortium name="WormBaseParasite"/>
        </authorList>
    </citation>
    <scope>IDENTIFICATION</scope>
</reference>
<dbReference type="Gene3D" id="1.25.40.20">
    <property type="entry name" value="Ankyrin repeat-containing domain"/>
    <property type="match status" value="1"/>
</dbReference>
<dbReference type="PROSITE" id="PS50127">
    <property type="entry name" value="UBC_2"/>
    <property type="match status" value="1"/>
</dbReference>
<dbReference type="PANTHER" id="PTHR24067">
    <property type="entry name" value="UBIQUITIN-CONJUGATING ENZYME E2"/>
    <property type="match status" value="1"/>
</dbReference>
<dbReference type="InterPro" id="IPR036770">
    <property type="entry name" value="Ankyrin_rpt-contain_sf"/>
</dbReference>
<dbReference type="InterPro" id="IPR000608">
    <property type="entry name" value="UBC"/>
</dbReference>
<dbReference type="OrthoDB" id="6279784at2759"/>
<accession>A0A0R3SGF8</accession>
<dbReference type="Pfam" id="PF00179">
    <property type="entry name" value="UQ_con"/>
    <property type="match status" value="1"/>
</dbReference>
<evidence type="ECO:0000256" key="1">
    <source>
        <dbReference type="PROSITE-ProRule" id="PRU00023"/>
    </source>
</evidence>
<dbReference type="Pfam" id="PF00023">
    <property type="entry name" value="Ank"/>
    <property type="match status" value="1"/>
</dbReference>
<keyword evidence="1" id="KW-0040">ANK repeat</keyword>
<gene>
    <name evidence="3" type="ORF">HDID_LOCUS3981</name>
</gene>
<dbReference type="SUPFAM" id="SSF54495">
    <property type="entry name" value="UBC-like"/>
    <property type="match status" value="1"/>
</dbReference>
<dbReference type="EMBL" id="UYSG01001362">
    <property type="protein sequence ID" value="VDL41951.1"/>
    <property type="molecule type" value="Genomic_DNA"/>
</dbReference>
<dbReference type="STRING" id="6216.A0A0R3SGF8"/>
<dbReference type="InterPro" id="IPR002110">
    <property type="entry name" value="Ankyrin_rpt"/>
</dbReference>
<dbReference type="WBParaSite" id="HDID_0000398301-mRNA-1">
    <property type="protein sequence ID" value="HDID_0000398301-mRNA-1"/>
    <property type="gene ID" value="HDID_0000398301"/>
</dbReference>
<dbReference type="InterPro" id="IPR050113">
    <property type="entry name" value="Ub_conjugating_enzyme"/>
</dbReference>